<accession>A0A451B5T5</accession>
<evidence type="ECO:0000313" key="2">
    <source>
        <dbReference type="EMBL" id="VFK68550.1"/>
    </source>
</evidence>
<dbReference type="EMBL" id="CAADFZ010000246">
    <property type="protein sequence ID" value="VFK68550.1"/>
    <property type="molecule type" value="Genomic_DNA"/>
</dbReference>
<evidence type="ECO:0000313" key="3">
    <source>
        <dbReference type="EMBL" id="VFK73631.1"/>
    </source>
</evidence>
<dbReference type="PANTHER" id="PTHR30386">
    <property type="entry name" value="MEMBRANE FUSION SUBUNIT OF EMRAB-TOLC MULTIDRUG EFFLUX PUMP"/>
    <property type="match status" value="1"/>
</dbReference>
<dbReference type="InterPro" id="IPR050739">
    <property type="entry name" value="MFP"/>
</dbReference>
<reference evidence="3" key="1">
    <citation type="submission" date="2019-02" db="EMBL/GenBank/DDBJ databases">
        <authorList>
            <person name="Gruber-Vodicka R. H."/>
            <person name="Seah K. B. B."/>
        </authorList>
    </citation>
    <scope>NUCLEOTIDE SEQUENCE</scope>
    <source>
        <strain evidence="3">BECK_BY19</strain>
        <strain evidence="2">BECK_BY8</strain>
    </source>
</reference>
<proteinExistence type="predicted"/>
<dbReference type="Gene3D" id="2.40.30.170">
    <property type="match status" value="1"/>
</dbReference>
<dbReference type="Pfam" id="PF26002">
    <property type="entry name" value="Beta-barrel_AprE"/>
    <property type="match status" value="1"/>
</dbReference>
<organism evidence="3">
    <name type="scientific">Candidatus Kentrum sp. UNK</name>
    <dbReference type="NCBI Taxonomy" id="2126344"/>
    <lineage>
        <taxon>Bacteria</taxon>
        <taxon>Pseudomonadati</taxon>
        <taxon>Pseudomonadota</taxon>
        <taxon>Gammaproteobacteria</taxon>
        <taxon>Candidatus Kentrum</taxon>
    </lineage>
</organism>
<dbReference type="PANTHER" id="PTHR30386:SF17">
    <property type="entry name" value="ALKALINE PROTEASE SECRETION PROTEIN APRE"/>
    <property type="match status" value="1"/>
</dbReference>
<dbReference type="PRINTS" id="PR01490">
    <property type="entry name" value="RTXTOXIND"/>
</dbReference>
<feature type="domain" description="AprE-like beta-barrel" evidence="1">
    <location>
        <begin position="49"/>
        <end position="137"/>
    </location>
</feature>
<protein>
    <submittedName>
        <fullName evidence="3">Type I secretion membrane fusion protein, HlyD family</fullName>
    </submittedName>
</protein>
<gene>
    <name evidence="2" type="ORF">BECKUNK1418G_GA0071005_12461</name>
    <name evidence="3" type="ORF">BECKUNK1418H_GA0071006_12361</name>
</gene>
<dbReference type="InterPro" id="IPR058982">
    <property type="entry name" value="Beta-barrel_AprE"/>
</dbReference>
<evidence type="ECO:0000259" key="1">
    <source>
        <dbReference type="Pfam" id="PF26002"/>
    </source>
</evidence>
<dbReference type="AlphaFoldDB" id="A0A451B5T5"/>
<dbReference type="EMBL" id="CAADGD010000236">
    <property type="protein sequence ID" value="VFK73631.1"/>
    <property type="molecule type" value="Genomic_DNA"/>
</dbReference>
<sequence>MDAAENVLERAIIRSPRLGIVLGLKVHTIGGVIASANPIMDIVPQGDEFVIEAQVLPLDIDSVIPGMEAQVRFSSFRARTTPQLEATVEHVSADAMPDPIKGYPFYLVRLSVNESEMAKLSGLTVIPGMPVEVFIDAGSRTMMEYLLDPLTAVLRKGMREE</sequence>
<name>A0A451B5T5_9GAMM</name>